<evidence type="ECO:0000256" key="4">
    <source>
        <dbReference type="ARBA" id="ARBA00022833"/>
    </source>
</evidence>
<dbReference type="SUPFAM" id="SSF57903">
    <property type="entry name" value="FYVE/PHD zinc finger"/>
    <property type="match status" value="1"/>
</dbReference>
<dbReference type="InterPro" id="IPR001965">
    <property type="entry name" value="Znf_PHD"/>
</dbReference>
<evidence type="ECO:0000256" key="3">
    <source>
        <dbReference type="ARBA" id="ARBA00022771"/>
    </source>
</evidence>
<proteinExistence type="predicted"/>
<evidence type="ECO:0000256" key="5">
    <source>
        <dbReference type="ARBA" id="ARBA00023242"/>
    </source>
</evidence>
<dbReference type="InterPro" id="IPR018501">
    <property type="entry name" value="DDT_dom"/>
</dbReference>
<dbReference type="InterPro" id="IPR028942">
    <property type="entry name" value="WHIM1_dom"/>
</dbReference>
<feature type="region of interest" description="Disordered" evidence="7">
    <location>
        <begin position="417"/>
        <end position="436"/>
    </location>
</feature>
<keyword evidence="11" id="KW-1185">Reference proteome</keyword>
<feature type="region of interest" description="Disordered" evidence="7">
    <location>
        <begin position="782"/>
        <end position="809"/>
    </location>
</feature>
<dbReference type="EMBL" id="JAVIJP010000054">
    <property type="protein sequence ID" value="KAL3624236.1"/>
    <property type="molecule type" value="Genomic_DNA"/>
</dbReference>
<comment type="caution">
    <text evidence="10">The sequence shown here is derived from an EMBL/GenBank/DDBJ whole genome shotgun (WGS) entry which is preliminary data.</text>
</comment>
<feature type="domain" description="DDT" evidence="9">
    <location>
        <begin position="33"/>
        <end position="93"/>
    </location>
</feature>
<evidence type="ECO:0000259" key="8">
    <source>
        <dbReference type="PROSITE" id="PS50016"/>
    </source>
</evidence>
<dbReference type="InterPro" id="IPR011011">
    <property type="entry name" value="Znf_FYVE_PHD"/>
</dbReference>
<evidence type="ECO:0000259" key="9">
    <source>
        <dbReference type="PROSITE" id="PS50827"/>
    </source>
</evidence>
<dbReference type="PANTHER" id="PTHR47162">
    <property type="entry name" value="OS02G0192300 PROTEIN"/>
    <property type="match status" value="1"/>
</dbReference>
<dbReference type="PROSITE" id="PS50016">
    <property type="entry name" value="ZF_PHD_2"/>
    <property type="match status" value="1"/>
</dbReference>
<comment type="subcellular location">
    <subcellularLocation>
        <location evidence="1">Nucleus</location>
    </subcellularLocation>
</comment>
<evidence type="ECO:0000313" key="11">
    <source>
        <dbReference type="Proteomes" id="UP001632038"/>
    </source>
</evidence>
<dbReference type="Proteomes" id="UP001632038">
    <property type="component" value="Unassembled WGS sequence"/>
</dbReference>
<dbReference type="SMART" id="SM00249">
    <property type="entry name" value="PHD"/>
    <property type="match status" value="1"/>
</dbReference>
<name>A0ABD3C520_9LAMI</name>
<dbReference type="AlphaFoldDB" id="A0ABD3C520"/>
<evidence type="ECO:0000256" key="1">
    <source>
        <dbReference type="ARBA" id="ARBA00004123"/>
    </source>
</evidence>
<keyword evidence="4" id="KW-0862">Zinc</keyword>
<dbReference type="Gene3D" id="3.30.40.10">
    <property type="entry name" value="Zinc/RING finger domain, C3HC4 (zinc finger)"/>
    <property type="match status" value="1"/>
</dbReference>
<dbReference type="Pfam" id="PF02791">
    <property type="entry name" value="DDT"/>
    <property type="match status" value="1"/>
</dbReference>
<feature type="region of interest" description="Disordered" evidence="7">
    <location>
        <begin position="931"/>
        <end position="960"/>
    </location>
</feature>
<dbReference type="InterPro" id="IPR013083">
    <property type="entry name" value="Znf_RING/FYVE/PHD"/>
</dbReference>
<keyword evidence="5" id="KW-0539">Nucleus</keyword>
<sequence>MESHGKGDHQILEQPLTESHFAFEKLISTKLNPSVSGDVLESWNFLLRFREVLGLQKGLSLEELVTVLNEPLSNGLFEAHILMLQTLISEFAKEPKHSNKRIELNMPPLNDLTWPELAKRYISAILFTTEDRNNSDKACEHKDVFRCLSGDGGAKCGALAGVTGLEADALLLATSTNRIYGSLNADSDMLAVDDLDSVEKNTKLDQSTVLNEGIPVWVQDLEPVKGLKTNNGAKIKKCIMNSFKTGAPDWAREILEHAISKEVYKGNASGPTKKLVLHVVDRFRNENPSPILERNKKNFISISDVVMKHCRITLRLVAASEKMESFCKFVGLANNNEDGILGSSAEVSSLLYFRMIDMRLAAGAYCGSHEAFIEDVREFWRYVLIDYPELSKFSLEASDEFESSCIKEVVALHRKLKGGKQSESQSGDSSNSDQEIPRAPWDGVICQVCGIDQHNDKVLLCDQCDSRYYHTYCLTPPLDKVPEGNWFCPPCVANKDVEDASPSETSPFFQTRKTKNGEFVSFILNKTADLGATVREKDYWELNLDERTLLLKFLCDEMLDSSLLRKHLGKCESRQQSISIGSPRTEFMGIDFNGKLYWKIDFCTNSWIVVNYCDELSQSSSCTLSGLENLWSPKGLEVYSLGACYQSDAAMKSIVSSLDDNDPIKRRIEELLLQNNKLELDVPKDDIKGQWQEFQPNPMTLDSLKAKATKALELKYGQFIELETEGKEVEGNLRRCGCLQSVLPTGQHCLSCHRTCFTTMEKKLHGKGKCINKLASKGKTKITCSQDGDDVPPNPLNENQRLDKPNPEGLECRNSLRPLKGKAYEILTKLKINLLDMEAAISGDALKPSRVGIGRRWAWRSFITQAGTIYEMVQALIVFEDMIKPEYLNCSWRYYWSSLSAAANISTLSALSLRIYSLDAAIVYEKKSCATDSSGLLGPGNSNSEKGQCNIGPKGKRGRK</sequence>
<dbReference type="CDD" id="cd15543">
    <property type="entry name" value="PHD_RSF1"/>
    <property type="match status" value="1"/>
</dbReference>
<dbReference type="GO" id="GO:0000785">
    <property type="term" value="C:chromatin"/>
    <property type="evidence" value="ECO:0007669"/>
    <property type="project" value="UniProtKB-ARBA"/>
</dbReference>
<evidence type="ECO:0000256" key="7">
    <source>
        <dbReference type="SAM" id="MobiDB-lite"/>
    </source>
</evidence>
<dbReference type="GO" id="GO:0008270">
    <property type="term" value="F:zinc ion binding"/>
    <property type="evidence" value="ECO:0007669"/>
    <property type="project" value="UniProtKB-KW"/>
</dbReference>
<dbReference type="Pfam" id="PF00628">
    <property type="entry name" value="PHD"/>
    <property type="match status" value="1"/>
</dbReference>
<evidence type="ECO:0000313" key="10">
    <source>
        <dbReference type="EMBL" id="KAL3624236.1"/>
    </source>
</evidence>
<dbReference type="GO" id="GO:0005634">
    <property type="term" value="C:nucleus"/>
    <property type="evidence" value="ECO:0007669"/>
    <property type="project" value="UniProtKB-SubCell"/>
</dbReference>
<dbReference type="PANTHER" id="PTHR47162:SF8">
    <property type="entry name" value="METHYL-CPG-BINDING DOMAIN-CONTAINING PROTEIN 9"/>
    <property type="match status" value="1"/>
</dbReference>
<evidence type="ECO:0000256" key="6">
    <source>
        <dbReference type="PROSITE-ProRule" id="PRU00146"/>
    </source>
</evidence>
<dbReference type="PROSITE" id="PS50827">
    <property type="entry name" value="DDT"/>
    <property type="match status" value="1"/>
</dbReference>
<protein>
    <submittedName>
        <fullName evidence="10">Uncharacterized protein</fullName>
    </submittedName>
</protein>
<dbReference type="PROSITE" id="PS01359">
    <property type="entry name" value="ZF_PHD_1"/>
    <property type="match status" value="1"/>
</dbReference>
<feature type="compositionally biased region" description="Low complexity" evidence="7">
    <location>
        <begin position="419"/>
        <end position="434"/>
    </location>
</feature>
<dbReference type="InterPro" id="IPR019786">
    <property type="entry name" value="Zinc_finger_PHD-type_CS"/>
</dbReference>
<reference evidence="11" key="1">
    <citation type="journal article" date="2024" name="IScience">
        <title>Strigolactones Initiate the Formation of Haustorium-like Structures in Castilleja.</title>
        <authorList>
            <person name="Buerger M."/>
            <person name="Peterson D."/>
            <person name="Chory J."/>
        </authorList>
    </citation>
    <scope>NUCLEOTIDE SEQUENCE [LARGE SCALE GENOMIC DNA]</scope>
</reference>
<gene>
    <name evidence="10" type="ORF">CASFOL_033052</name>
</gene>
<accession>A0ABD3C520</accession>
<dbReference type="Pfam" id="PF15612">
    <property type="entry name" value="WHIM1"/>
    <property type="match status" value="1"/>
</dbReference>
<keyword evidence="3 6" id="KW-0863">Zinc-finger</keyword>
<feature type="compositionally biased region" description="Low complexity" evidence="7">
    <location>
        <begin position="933"/>
        <end position="944"/>
    </location>
</feature>
<evidence type="ECO:0000256" key="2">
    <source>
        <dbReference type="ARBA" id="ARBA00022723"/>
    </source>
</evidence>
<organism evidence="10 11">
    <name type="scientific">Castilleja foliolosa</name>
    <dbReference type="NCBI Taxonomy" id="1961234"/>
    <lineage>
        <taxon>Eukaryota</taxon>
        <taxon>Viridiplantae</taxon>
        <taxon>Streptophyta</taxon>
        <taxon>Embryophyta</taxon>
        <taxon>Tracheophyta</taxon>
        <taxon>Spermatophyta</taxon>
        <taxon>Magnoliopsida</taxon>
        <taxon>eudicotyledons</taxon>
        <taxon>Gunneridae</taxon>
        <taxon>Pentapetalae</taxon>
        <taxon>asterids</taxon>
        <taxon>lamiids</taxon>
        <taxon>Lamiales</taxon>
        <taxon>Orobanchaceae</taxon>
        <taxon>Pedicularideae</taxon>
        <taxon>Castillejinae</taxon>
        <taxon>Castilleja</taxon>
    </lineage>
</organism>
<feature type="domain" description="PHD-type" evidence="8">
    <location>
        <begin position="443"/>
        <end position="494"/>
    </location>
</feature>
<dbReference type="InterPro" id="IPR019787">
    <property type="entry name" value="Znf_PHD-finger"/>
</dbReference>
<keyword evidence="2" id="KW-0479">Metal-binding</keyword>